<organism evidence="5">
    <name type="scientific">Cladocopium goreaui</name>
    <dbReference type="NCBI Taxonomy" id="2562237"/>
    <lineage>
        <taxon>Eukaryota</taxon>
        <taxon>Sar</taxon>
        <taxon>Alveolata</taxon>
        <taxon>Dinophyceae</taxon>
        <taxon>Suessiales</taxon>
        <taxon>Symbiodiniaceae</taxon>
        <taxon>Cladocopium</taxon>
    </lineage>
</organism>
<dbReference type="InterPro" id="IPR029063">
    <property type="entry name" value="SAM-dependent_MTases_sf"/>
</dbReference>
<accession>A0A9P1FR81</accession>
<dbReference type="EMBL" id="CAMXCT010000811">
    <property type="protein sequence ID" value="CAI3983527.1"/>
    <property type="molecule type" value="Genomic_DNA"/>
</dbReference>
<feature type="compositionally biased region" description="Basic and acidic residues" evidence="4">
    <location>
        <begin position="328"/>
        <end position="370"/>
    </location>
</feature>
<dbReference type="OrthoDB" id="641149at2759"/>
<evidence type="ECO:0000256" key="1">
    <source>
        <dbReference type="ARBA" id="ARBA00022603"/>
    </source>
</evidence>
<dbReference type="GO" id="GO:0008168">
    <property type="term" value="F:methyltransferase activity"/>
    <property type="evidence" value="ECO:0007669"/>
    <property type="project" value="UniProtKB-KW"/>
</dbReference>
<dbReference type="GO" id="GO:0032259">
    <property type="term" value="P:methylation"/>
    <property type="evidence" value="ECO:0007669"/>
    <property type="project" value="UniProtKB-KW"/>
</dbReference>
<evidence type="ECO:0000256" key="2">
    <source>
        <dbReference type="ARBA" id="ARBA00022679"/>
    </source>
</evidence>
<feature type="compositionally biased region" description="Basic and acidic residues" evidence="4">
    <location>
        <begin position="453"/>
        <end position="466"/>
    </location>
</feature>
<feature type="compositionally biased region" description="Polar residues" evidence="4">
    <location>
        <begin position="433"/>
        <end position="448"/>
    </location>
</feature>
<sequence length="1832" mass="202536">MALRHSARLKKGHRPFRESWKRGLRRPRDALPDGPRQSQLNLAWARAKSQKKKPPTKHSKETLAILEDILRDPVLSVELEHYAGYKTPHEVRGLRSLSAGLSRTADRAAPGASASASQSRPRRDTARSGPAERPELPRARPILPAPPAPPPPPVLIGAQIAEDKTGQVIEVFLARSTFRDPVEHWASFVILKVSNWIDGSLALECKHLGCTNNSYDAELDRAFNDAPYFIHLCLSEPCVAPDMDGVDTSQGLHATRVRLWDMSAFMRDQVYVTAERLALADRWLKEAGETRAPRKAKAKPGAPAGPGRRKPAAKDPGAAPKRGPGRRAPAEEEPRPPALRKTKEDDQKRQELRQRLKETRERLQGKVKESEEVEEIPGSDVESRGSEVSSTIDSGYAEDEGLINGMNVEPKLKKKEKARTSGDPRRPLKSRDSNQLALKDITTSSLSGQLVRKALEVTSKRKEDKRQKRTKKGKSRSTKLTETLVKLLTGKEIHSDKKRKKRKKRRLEDGTIVSSSPSCSDYSEEEASEKASPDAELEAPMQKKSRDNPGSVLRLLVDHIRQQMDQTALLECGSESGSLTSGIKVMSHFNLFVKPSYPHHLRELRELHHLSISIDQLRSGDVASLGDTLAARYMAIHQSLVDASWSTARHMELHPMEDSSAAGHATVLATRKHARLVSKAVGALPLSGASGIAGKGRAGRGKGEWSYGDNRDEGKGNAKGCALAWVFVQSAAGHLHSQKSTLFFTLFCSTAWPRASRKRVALPVRLGELRMVRDRLLESSFAAALQHAFVQEFTEAEKRVVLSIRGAVKNMWRHSVDMRADLSAIEKDVKLTLLLNPELCLLPDKGQKLPKLQGKIHIVEEDLHAIADLMVEISENLLLKYSLSSEHQLARNKSVPLWMVGLLKTAKQSHRTWWHVYLDNFAAGQLVNPSETIVSGNALHDTAEAAWATAHVISAEKKRKSGVLLGEELGGFIAGDSKTLGPSPERLLRLLQATIWILSRPHLSKKQLQVIAGRWVHIMQFRRPAMGFFEAIWEFVGRKQFSLDLVRRVRRELFACVAGAPLMQANLASGVSAFTTASDASHFGGAVGLADSLTDEGKDYLTTSLFSQRNTGVIPVLVISLFNGIGGAFRTYDILGFSPVGLVSFDIHGPANRVCSRRWPHSLQYGDVRSLDRELLWEILLKFPEVRELHLWAGFPCVDLSSAKAGREGLAGAQSSLFYEVVRIIKLLKQECEPTFTVKYATENVASMPKKDLEEISAELETVPFHLNSSDAVPMNRPRLCWTSESLWDAVTGIEIDEEHYWWKVTAKNAYPDQQQWLETGVSWEPGLWGEVLPTAMKAIERKRPPPCPAGLARPKFLAKTTTAERKAQRKNVILADAAITESFFALLRTGEILNACPEHFILGADEGVLSAVAQRGRFSPQAPWSAHCLKVPEDARAAVERSVLQLLGEDALQSISAAPTAHRQSPQLAVYVDRSLSQYDRNDLAVALEALGFATRVTRHGVRLAARGEPEVEVLVGLAQELLSHKRGGFCPFPVSHLTVAEDWREADQRGQEIFRFSAAGEHIWYTLEEVQGGEIRWALDLTQHLATTSGLPSLALRGKSQKGDIVLELVLRHLALRIQDRDAQALARFKAALAGQGGEDSHSLGSKMAISMAKEMLEWSKSGVLGLWLKDAELYAGKRGKAQASHLLNAAAQQLDGEIWGLGHTQSCPLPKEETLEAAADRLLTKGIRLVHFGCYEDASRQLTEAEELLAHAERIAEVHQRLSLAATVTKFILERRRGRGDKALKLNGDCEEALDRLEQRRASARPLACAESESSSGKGRGQRKDGVNH</sequence>
<comment type="caution">
    <text evidence="5">The sequence shown here is derived from an EMBL/GenBank/DDBJ whole genome shotgun (WGS) entry which is preliminary data.</text>
</comment>
<feature type="compositionally biased region" description="Basic and acidic residues" evidence="4">
    <location>
        <begin position="15"/>
        <end position="31"/>
    </location>
</feature>
<gene>
    <name evidence="5" type="ORF">C1SCF055_LOCUS11132</name>
</gene>
<protein>
    <submittedName>
        <fullName evidence="6">DNA (Cytosine-5)-methyltransferase 3B</fullName>
    </submittedName>
</protein>
<evidence type="ECO:0000256" key="3">
    <source>
        <dbReference type="SAM" id="Coils"/>
    </source>
</evidence>
<feature type="region of interest" description="Disordered" evidence="4">
    <location>
        <begin position="1"/>
        <end position="39"/>
    </location>
</feature>
<proteinExistence type="predicted"/>
<feature type="compositionally biased region" description="Basic and acidic residues" evidence="4">
    <location>
        <begin position="121"/>
        <end position="138"/>
    </location>
</feature>
<dbReference type="Pfam" id="PF00145">
    <property type="entry name" value="DNA_methylase"/>
    <property type="match status" value="1"/>
</dbReference>
<dbReference type="EMBL" id="CAMXCT020000811">
    <property type="protein sequence ID" value="CAL1136902.1"/>
    <property type="molecule type" value="Genomic_DNA"/>
</dbReference>
<name>A0A9P1FR81_9DINO</name>
<feature type="region of interest" description="Disordered" evidence="4">
    <location>
        <begin position="289"/>
        <end position="550"/>
    </location>
</feature>
<dbReference type="SUPFAM" id="SSF53335">
    <property type="entry name" value="S-adenosyl-L-methionine-dependent methyltransferases"/>
    <property type="match status" value="1"/>
</dbReference>
<feature type="region of interest" description="Disordered" evidence="4">
    <location>
        <begin position="103"/>
        <end position="156"/>
    </location>
</feature>
<evidence type="ECO:0000256" key="4">
    <source>
        <dbReference type="SAM" id="MobiDB-lite"/>
    </source>
</evidence>
<feature type="compositionally biased region" description="Basic residues" evidence="4">
    <location>
        <begin position="496"/>
        <end position="505"/>
    </location>
</feature>
<feature type="compositionally biased region" description="Pro residues" evidence="4">
    <location>
        <begin position="143"/>
        <end position="154"/>
    </location>
</feature>
<dbReference type="EMBL" id="CAMXCT030000811">
    <property type="protein sequence ID" value="CAL4770839.1"/>
    <property type="molecule type" value="Genomic_DNA"/>
</dbReference>
<feature type="coiled-coil region" evidence="3">
    <location>
        <begin position="1738"/>
        <end position="1765"/>
    </location>
</feature>
<keyword evidence="2" id="KW-0808">Transferase</keyword>
<dbReference type="InterPro" id="IPR001525">
    <property type="entry name" value="C5_MeTfrase"/>
</dbReference>
<evidence type="ECO:0000313" key="6">
    <source>
        <dbReference type="EMBL" id="CAL4770839.1"/>
    </source>
</evidence>
<feature type="compositionally biased region" description="Basic residues" evidence="4">
    <location>
        <begin position="1"/>
        <end position="14"/>
    </location>
</feature>
<keyword evidence="3" id="KW-0175">Coiled coil</keyword>
<feature type="region of interest" description="Disordered" evidence="4">
    <location>
        <begin position="1807"/>
        <end position="1832"/>
    </location>
</feature>
<feature type="compositionally biased region" description="Basic and acidic residues" evidence="4">
    <location>
        <begin position="418"/>
        <end position="432"/>
    </location>
</feature>
<reference evidence="6 7" key="2">
    <citation type="submission" date="2024-05" db="EMBL/GenBank/DDBJ databases">
        <authorList>
            <person name="Chen Y."/>
            <person name="Shah S."/>
            <person name="Dougan E. K."/>
            <person name="Thang M."/>
            <person name="Chan C."/>
        </authorList>
    </citation>
    <scope>NUCLEOTIDE SEQUENCE [LARGE SCALE GENOMIC DNA]</scope>
</reference>
<reference evidence="5" key="1">
    <citation type="submission" date="2022-10" db="EMBL/GenBank/DDBJ databases">
        <authorList>
            <person name="Chen Y."/>
            <person name="Dougan E. K."/>
            <person name="Chan C."/>
            <person name="Rhodes N."/>
            <person name="Thang M."/>
        </authorList>
    </citation>
    <scope>NUCLEOTIDE SEQUENCE</scope>
</reference>
<evidence type="ECO:0000313" key="7">
    <source>
        <dbReference type="Proteomes" id="UP001152797"/>
    </source>
</evidence>
<feature type="compositionally biased region" description="Low complexity" evidence="4">
    <location>
        <begin position="107"/>
        <end position="119"/>
    </location>
</feature>
<keyword evidence="1" id="KW-0489">Methyltransferase</keyword>
<dbReference type="Gene3D" id="3.40.50.150">
    <property type="entry name" value="Vaccinia Virus protein VP39"/>
    <property type="match status" value="1"/>
</dbReference>
<dbReference type="Proteomes" id="UP001152797">
    <property type="component" value="Unassembled WGS sequence"/>
</dbReference>
<evidence type="ECO:0000313" key="5">
    <source>
        <dbReference type="EMBL" id="CAI3983527.1"/>
    </source>
</evidence>
<keyword evidence="7" id="KW-1185">Reference proteome</keyword>
<feature type="compositionally biased region" description="Low complexity" evidence="4">
    <location>
        <begin position="478"/>
        <end position="488"/>
    </location>
</feature>
<feature type="compositionally biased region" description="Basic residues" evidence="4">
    <location>
        <begin position="467"/>
        <end position="477"/>
    </location>
</feature>